<protein>
    <submittedName>
        <fullName evidence="6">Glycosyltransferase</fullName>
    </submittedName>
</protein>
<keyword evidence="2" id="KW-0328">Glycosyltransferase</keyword>
<evidence type="ECO:0000256" key="2">
    <source>
        <dbReference type="ARBA" id="ARBA00022676"/>
    </source>
</evidence>
<dbReference type="Gene3D" id="3.40.50.11090">
    <property type="match status" value="1"/>
</dbReference>
<evidence type="ECO:0000256" key="1">
    <source>
        <dbReference type="ARBA" id="ARBA00006739"/>
    </source>
</evidence>
<dbReference type="InterPro" id="IPR001173">
    <property type="entry name" value="Glyco_trans_2-like"/>
</dbReference>
<evidence type="ECO:0000259" key="4">
    <source>
        <dbReference type="Pfam" id="PF00534"/>
    </source>
</evidence>
<evidence type="ECO:0000259" key="5">
    <source>
        <dbReference type="Pfam" id="PF00535"/>
    </source>
</evidence>
<dbReference type="AlphaFoldDB" id="A0AAW3ZIR6"/>
<dbReference type="PANTHER" id="PTHR43179">
    <property type="entry name" value="RHAMNOSYLTRANSFERASE WBBL"/>
    <property type="match status" value="1"/>
</dbReference>
<dbReference type="RefSeq" id="WP_192028247.1">
    <property type="nucleotide sequence ID" value="NZ_JACYTR010000005.1"/>
</dbReference>
<evidence type="ECO:0000256" key="3">
    <source>
        <dbReference type="ARBA" id="ARBA00022679"/>
    </source>
</evidence>
<dbReference type="InterPro" id="IPR001296">
    <property type="entry name" value="Glyco_trans_1"/>
</dbReference>
<accession>A0AAW3ZIR6</accession>
<dbReference type="Pfam" id="PF00535">
    <property type="entry name" value="Glycos_transf_2"/>
    <property type="match status" value="1"/>
</dbReference>
<keyword evidence="7" id="KW-1185">Reference proteome</keyword>
<keyword evidence="3" id="KW-0808">Transferase</keyword>
<comment type="similarity">
    <text evidence="1">Belongs to the glycosyltransferase 2 family.</text>
</comment>
<name>A0AAW3ZIR6_9GAMM</name>
<comment type="caution">
    <text evidence="6">The sequence shown here is derived from an EMBL/GenBank/DDBJ whole genome shotgun (WGS) entry which is preliminary data.</text>
</comment>
<evidence type="ECO:0000313" key="7">
    <source>
        <dbReference type="Proteomes" id="UP000613768"/>
    </source>
</evidence>
<dbReference type="InterPro" id="IPR029044">
    <property type="entry name" value="Nucleotide-diphossugar_trans"/>
</dbReference>
<dbReference type="Pfam" id="PF00534">
    <property type="entry name" value="Glycos_transf_1"/>
    <property type="match status" value="1"/>
</dbReference>
<proteinExistence type="inferred from homology"/>
<reference evidence="6 7" key="1">
    <citation type="submission" date="2020-09" db="EMBL/GenBank/DDBJ databases">
        <title>Pseudoxanthomonas sp. CAU 1598 isolated from sand of Yaerae Beach.</title>
        <authorList>
            <person name="Kim W."/>
        </authorList>
    </citation>
    <scope>NUCLEOTIDE SEQUENCE [LARGE SCALE GENOMIC DNA]</scope>
    <source>
        <strain evidence="6 7">CAU 1598</strain>
    </source>
</reference>
<evidence type="ECO:0000313" key="6">
    <source>
        <dbReference type="EMBL" id="MBD8524897.1"/>
    </source>
</evidence>
<feature type="domain" description="Glycosyltransferase 2-like" evidence="5">
    <location>
        <begin position="35"/>
        <end position="145"/>
    </location>
</feature>
<gene>
    <name evidence="6" type="ORF">IFO71_03990</name>
</gene>
<dbReference type="Gene3D" id="3.90.550.10">
    <property type="entry name" value="Spore Coat Polysaccharide Biosynthesis Protein SpsA, Chain A"/>
    <property type="match status" value="1"/>
</dbReference>
<dbReference type="SUPFAM" id="SSF53756">
    <property type="entry name" value="UDP-Glycosyltransferase/glycogen phosphorylase"/>
    <property type="match status" value="1"/>
</dbReference>
<organism evidence="6 7">
    <name type="scientific">Pseudomarimonas arenosa</name>
    <dbReference type="NCBI Taxonomy" id="2774145"/>
    <lineage>
        <taxon>Bacteria</taxon>
        <taxon>Pseudomonadati</taxon>
        <taxon>Pseudomonadota</taxon>
        <taxon>Gammaproteobacteria</taxon>
        <taxon>Lysobacterales</taxon>
        <taxon>Lysobacteraceae</taxon>
        <taxon>Pseudomarimonas</taxon>
    </lineage>
</organism>
<dbReference type="CDD" id="cd03801">
    <property type="entry name" value="GT4_PimA-like"/>
    <property type="match status" value="1"/>
</dbReference>
<dbReference type="Gene3D" id="3.40.50.2000">
    <property type="entry name" value="Glycogen Phosphorylase B"/>
    <property type="match status" value="1"/>
</dbReference>
<dbReference type="SUPFAM" id="SSF53448">
    <property type="entry name" value="Nucleotide-diphospho-sugar transferases"/>
    <property type="match status" value="1"/>
</dbReference>
<dbReference type="GO" id="GO:0016757">
    <property type="term" value="F:glycosyltransferase activity"/>
    <property type="evidence" value="ECO:0007669"/>
    <property type="project" value="UniProtKB-KW"/>
</dbReference>
<sequence>MVHEDSDGPLLRWWLSHVEGRLGFKVEQDVVGPVVLVCVFNAADVVARCLDSLIFARTVPYRVQIIDDGSEPTVAKILREWVDKVEFGSLLRHDQNLGYTAALNSGLAEIRSEFVVILNSDTEVAPGWMEGLLRCALSDRHIGLVGPLSNAASWQSVPEVFDESGSFSKNQVPTTEQLKRWATDLAAESPPTYPRVPLLNGFCLGVKSKVFRAVGTFDQANFPRGYGEENDFCLRAGYAGFQLAVANDVLVSHHKTMSFTTDQRLELSRAADLKLLELHGAARLHSAVAQCRESLPLRRARAWASRIVSPLEVRRTPKFSGRILFVLPASAGGGGVHSVVQEAQAMRRMGVDARLAVPASFLASYLDAYPDIQNLSQWVRPFAQIEELEALTEGVDLIIATVFTSVAMIEQLQQRGICAAFAYYVQDYEPWFYDESEPAWLEAFSSYTRVEFAVLYAKTEWLCAQVASAHSKRVVKVLPSIDHDVYYPNADRVMTGVPVISAMLRPSTPRRGPERTIRVIREIARALGNKLRVLLFGCERHELSDDWADVIESSEFLGQLNRADVAGVLRRSDLFLDLSDYQAFGRTAAEAMACGCVPVVPSAGGTGEYAVDRVNSLVVDVQDEPVCVQRIVEALQAKDSLRAMRARAIAAVAKYTPFAAARSELAAFLLAAKPAEPAGVSIFLADQHVGQHWRGLSSHCSDVVDALSKADLAIASLCGMIDHIDATGALPVPASNGCPPWLLDADPSHPRFAEQWRRLRQSTVAVELVKQHAAGTLVYSEWTRMEAEAIGLTAKVLPLVLSDDWSASMPPTSAGTQPRLLFIVLEGAERSAAAAAMVELGDQLGDVVLALECERPVAWQFEHPFLQPATESDWRELLMCGGPWRAGVVVAETSDGGGGRLELWQMRLAAAGLCPVLPRCPELPLTVQDGVNSILVGDNVPSWFAVLAGLRERSNELQAIGQRAQMEVRDTCFAAHVQSTWKEILREFVARK</sequence>
<dbReference type="EMBL" id="JACYTR010000005">
    <property type="protein sequence ID" value="MBD8524897.1"/>
    <property type="molecule type" value="Genomic_DNA"/>
</dbReference>
<dbReference type="PANTHER" id="PTHR43179:SF12">
    <property type="entry name" value="GALACTOFURANOSYLTRANSFERASE GLFT2"/>
    <property type="match status" value="1"/>
</dbReference>
<dbReference type="Proteomes" id="UP000613768">
    <property type="component" value="Unassembled WGS sequence"/>
</dbReference>
<feature type="domain" description="Glycosyl transferase family 1" evidence="4">
    <location>
        <begin position="508"/>
        <end position="648"/>
    </location>
</feature>